<keyword evidence="1 3" id="KW-0805">Transcription regulation</keyword>
<evidence type="ECO:0000256" key="2">
    <source>
        <dbReference type="ARBA" id="ARBA00023163"/>
    </source>
</evidence>
<evidence type="ECO:0000256" key="1">
    <source>
        <dbReference type="ARBA" id="ARBA00023015"/>
    </source>
</evidence>
<dbReference type="RefSeq" id="WP_155697109.1">
    <property type="nucleotide sequence ID" value="NZ_WOCD01000005.1"/>
</dbReference>
<comment type="caution">
    <text evidence="4">The sequence shown here is derived from an EMBL/GenBank/DDBJ whole genome shotgun (WGS) entry which is preliminary data.</text>
</comment>
<accession>A0A6N8FBP5</accession>
<sequence length="155" mass="17773">MLIRQEQSEQKYGGANTAIDSWLAERQDLLVKYCQLAGLPPFESNKNSLPDHAAITNFCQIMIDYLSAGHFEIYDNIVKQCSEHGKNSAELAERVYPLITETTDSLVDFNDKYANLPSDQELTTFDYDLSELGKTLEQRMEFEDELIHILYSKHS</sequence>
<dbReference type="InterPro" id="IPR038309">
    <property type="entry name" value="Rsd/AlgQ_sf"/>
</dbReference>
<dbReference type="Proteomes" id="UP000439994">
    <property type="component" value="Unassembled WGS sequence"/>
</dbReference>
<dbReference type="NCBIfam" id="NF008723">
    <property type="entry name" value="PRK11718.1"/>
    <property type="match status" value="1"/>
</dbReference>
<evidence type="ECO:0000256" key="3">
    <source>
        <dbReference type="RuleBase" id="RU004409"/>
    </source>
</evidence>
<dbReference type="InterPro" id="IPR007448">
    <property type="entry name" value="Sigma70_reg_Rsd_AlgQ"/>
</dbReference>
<dbReference type="EMBL" id="WOCD01000005">
    <property type="protein sequence ID" value="MUH73708.1"/>
    <property type="molecule type" value="Genomic_DNA"/>
</dbReference>
<dbReference type="Pfam" id="PF04353">
    <property type="entry name" value="Rsd_AlgQ"/>
    <property type="match status" value="1"/>
</dbReference>
<protein>
    <submittedName>
        <fullName evidence="4">Sigma D regulator</fullName>
    </submittedName>
</protein>
<name>A0A6N8FBP5_9GAMM</name>
<dbReference type="OrthoDB" id="5567237at2"/>
<reference evidence="4 5" key="1">
    <citation type="submission" date="2019-11" db="EMBL/GenBank/DDBJ databases">
        <title>P. haliotis isolates from Z. marina roots.</title>
        <authorList>
            <person name="Cohen M."/>
            <person name="Jospin G."/>
            <person name="Eisen J.A."/>
            <person name="Coil D.A."/>
        </authorList>
    </citation>
    <scope>NUCLEOTIDE SEQUENCE [LARGE SCALE GENOMIC DNA]</scope>
    <source>
        <strain evidence="4 5">UCD-MCMsp1aY</strain>
    </source>
</reference>
<dbReference type="GO" id="GO:0006355">
    <property type="term" value="P:regulation of DNA-templated transcription"/>
    <property type="evidence" value="ECO:0007669"/>
    <property type="project" value="InterPro"/>
</dbReference>
<dbReference type="PIRSF" id="PIRSF016548">
    <property type="entry name" value="Rsd_AlgQ"/>
    <property type="match status" value="1"/>
</dbReference>
<gene>
    <name evidence="4" type="ORF">GNP35_15145</name>
</gene>
<evidence type="ECO:0000313" key="4">
    <source>
        <dbReference type="EMBL" id="MUH73708.1"/>
    </source>
</evidence>
<comment type="similarity">
    <text evidence="3">Belongs to the Rsd/AlgQ family.</text>
</comment>
<dbReference type="Gene3D" id="1.20.120.1370">
    <property type="entry name" value="Regulator of RNA polymerase sigma(70) subunit, domain 4"/>
    <property type="match status" value="1"/>
</dbReference>
<keyword evidence="2 3" id="KW-0804">Transcription</keyword>
<evidence type="ECO:0000313" key="5">
    <source>
        <dbReference type="Proteomes" id="UP000439994"/>
    </source>
</evidence>
<organism evidence="4 5">
    <name type="scientific">Psychrosphaera haliotis</name>
    <dbReference type="NCBI Taxonomy" id="555083"/>
    <lineage>
        <taxon>Bacteria</taxon>
        <taxon>Pseudomonadati</taxon>
        <taxon>Pseudomonadota</taxon>
        <taxon>Gammaproteobacteria</taxon>
        <taxon>Alteromonadales</taxon>
        <taxon>Pseudoalteromonadaceae</taxon>
        <taxon>Psychrosphaera</taxon>
    </lineage>
</organism>
<dbReference type="AlphaFoldDB" id="A0A6N8FBP5"/>
<proteinExistence type="inferred from homology"/>
<keyword evidence="5" id="KW-1185">Reference proteome</keyword>